<evidence type="ECO:0000259" key="2">
    <source>
        <dbReference type="Pfam" id="PF13581"/>
    </source>
</evidence>
<evidence type="ECO:0000256" key="1">
    <source>
        <dbReference type="ARBA" id="ARBA00022527"/>
    </source>
</evidence>
<dbReference type="RefSeq" id="WP_246494082.1">
    <property type="nucleotide sequence ID" value="NZ_JACHJL010000001.1"/>
</dbReference>
<dbReference type="PANTHER" id="PTHR35526:SF3">
    <property type="entry name" value="ANTI-SIGMA-F FACTOR RSBW"/>
    <property type="match status" value="1"/>
</dbReference>
<dbReference type="GO" id="GO:0004674">
    <property type="term" value="F:protein serine/threonine kinase activity"/>
    <property type="evidence" value="ECO:0007669"/>
    <property type="project" value="UniProtKB-KW"/>
</dbReference>
<dbReference type="Pfam" id="PF13581">
    <property type="entry name" value="HATPase_c_2"/>
    <property type="match status" value="1"/>
</dbReference>
<dbReference type="Proteomes" id="UP000588098">
    <property type="component" value="Unassembled WGS sequence"/>
</dbReference>
<organism evidence="3 4">
    <name type="scientific">Streptomyces zagrosensis</name>
    <dbReference type="NCBI Taxonomy" id="1042984"/>
    <lineage>
        <taxon>Bacteria</taxon>
        <taxon>Bacillati</taxon>
        <taxon>Actinomycetota</taxon>
        <taxon>Actinomycetes</taxon>
        <taxon>Kitasatosporales</taxon>
        <taxon>Streptomycetaceae</taxon>
        <taxon>Streptomyces</taxon>
    </lineage>
</organism>
<dbReference type="Gene3D" id="3.30.565.10">
    <property type="entry name" value="Histidine kinase-like ATPase, C-terminal domain"/>
    <property type="match status" value="1"/>
</dbReference>
<dbReference type="AlphaFoldDB" id="A0A7W9UVT9"/>
<feature type="domain" description="Histidine kinase/HSP90-like ATPase" evidence="2">
    <location>
        <begin position="51"/>
        <end position="126"/>
    </location>
</feature>
<dbReference type="InterPro" id="IPR050267">
    <property type="entry name" value="Anti-sigma-factor_SerPK"/>
</dbReference>
<name>A0A7W9UVT9_9ACTN</name>
<dbReference type="InterPro" id="IPR036890">
    <property type="entry name" value="HATPase_C_sf"/>
</dbReference>
<proteinExistence type="predicted"/>
<dbReference type="SUPFAM" id="SSF55874">
    <property type="entry name" value="ATPase domain of HSP90 chaperone/DNA topoisomerase II/histidine kinase"/>
    <property type="match status" value="1"/>
</dbReference>
<keyword evidence="1" id="KW-0808">Transferase</keyword>
<accession>A0A7W9UVT9</accession>
<keyword evidence="4" id="KW-1185">Reference proteome</keyword>
<gene>
    <name evidence="3" type="ORF">FHS42_000081</name>
</gene>
<sequence>MPSRTALGDPTMYAAIDSPPPVYRLSAPNSPSSPKVCRDTIAALLCANDLAHLVDTAKLLVSEAVTNITLHTSTYMIELDALVQDGSLLVTVRDDDPDQRPRVRTPANDEETGRGLLLVQALSSTWGVTWTGGSQPPGKRVWFELNGERDATT</sequence>
<dbReference type="PANTHER" id="PTHR35526">
    <property type="entry name" value="ANTI-SIGMA-F FACTOR RSBW-RELATED"/>
    <property type="match status" value="1"/>
</dbReference>
<comment type="caution">
    <text evidence="3">The sequence shown here is derived from an EMBL/GenBank/DDBJ whole genome shotgun (WGS) entry which is preliminary data.</text>
</comment>
<dbReference type="EMBL" id="JACHJL010000001">
    <property type="protein sequence ID" value="MBB5933063.1"/>
    <property type="molecule type" value="Genomic_DNA"/>
</dbReference>
<dbReference type="InterPro" id="IPR003594">
    <property type="entry name" value="HATPase_dom"/>
</dbReference>
<keyword evidence="1" id="KW-0723">Serine/threonine-protein kinase</keyword>
<evidence type="ECO:0000313" key="4">
    <source>
        <dbReference type="Proteomes" id="UP000588098"/>
    </source>
</evidence>
<protein>
    <submittedName>
        <fullName evidence="3">Anti-sigma regulatory factor (Ser/Thr protein kinase)</fullName>
    </submittedName>
</protein>
<evidence type="ECO:0000313" key="3">
    <source>
        <dbReference type="EMBL" id="MBB5933063.1"/>
    </source>
</evidence>
<dbReference type="CDD" id="cd16936">
    <property type="entry name" value="HATPase_RsbW-like"/>
    <property type="match status" value="1"/>
</dbReference>
<reference evidence="3 4" key="1">
    <citation type="submission" date="2020-08" db="EMBL/GenBank/DDBJ databases">
        <title>Genomic Encyclopedia of Type Strains, Phase III (KMG-III): the genomes of soil and plant-associated and newly described type strains.</title>
        <authorList>
            <person name="Whitman W."/>
        </authorList>
    </citation>
    <scope>NUCLEOTIDE SEQUENCE [LARGE SCALE GENOMIC DNA]</scope>
    <source>
        <strain evidence="3 4">CECT 8305</strain>
    </source>
</reference>
<keyword evidence="1" id="KW-0418">Kinase</keyword>